<name>A0A7J0BIY3_9BACT</name>
<comment type="caution">
    <text evidence="4">The sequence shown here is derived from an EMBL/GenBank/DDBJ whole genome shotgun (WGS) entry which is preliminary data.</text>
</comment>
<evidence type="ECO:0000256" key="1">
    <source>
        <dbReference type="ARBA" id="ARBA00023002"/>
    </source>
</evidence>
<dbReference type="PANTHER" id="PTHR48084">
    <property type="entry name" value="2-OXOGLUTARATE OXIDOREDUCTASE SUBUNIT KORB-RELATED"/>
    <property type="match status" value="1"/>
</dbReference>
<dbReference type="SUPFAM" id="SSF52518">
    <property type="entry name" value="Thiamin diphosphate-binding fold (THDP-binding)"/>
    <property type="match status" value="1"/>
</dbReference>
<gene>
    <name evidence="4" type="ORF">DSM101010T_20210</name>
</gene>
<evidence type="ECO:0000259" key="3">
    <source>
        <dbReference type="Pfam" id="PF02775"/>
    </source>
</evidence>
<dbReference type="GO" id="GO:0016625">
    <property type="term" value="F:oxidoreductase activity, acting on the aldehyde or oxo group of donors, iron-sulfur protein as acceptor"/>
    <property type="evidence" value="ECO:0007669"/>
    <property type="project" value="UniProtKB-ARBA"/>
</dbReference>
<protein>
    <submittedName>
        <fullName evidence="4">2-oxoglutarate ferredoxin oxidoreductase subunit beta</fullName>
    </submittedName>
</protein>
<dbReference type="InterPro" id="IPR011766">
    <property type="entry name" value="TPP_enzyme_TPP-bd"/>
</dbReference>
<organism evidence="4 5">
    <name type="scientific">Desulfovibrio subterraneus</name>
    <dbReference type="NCBI Taxonomy" id="2718620"/>
    <lineage>
        <taxon>Bacteria</taxon>
        <taxon>Pseudomonadati</taxon>
        <taxon>Thermodesulfobacteriota</taxon>
        <taxon>Desulfovibrionia</taxon>
        <taxon>Desulfovibrionales</taxon>
        <taxon>Desulfovibrionaceae</taxon>
        <taxon>Desulfovibrio</taxon>
    </lineage>
</organism>
<dbReference type="PANTHER" id="PTHR48084:SF1">
    <property type="entry name" value="2-OXOGLUTARATE SYNTHASE SUBUNIT KORB"/>
    <property type="match status" value="1"/>
</dbReference>
<feature type="compositionally biased region" description="Basic and acidic residues" evidence="2">
    <location>
        <begin position="292"/>
        <end position="304"/>
    </location>
</feature>
<reference evidence="4 5" key="1">
    <citation type="submission" date="2020-05" db="EMBL/GenBank/DDBJ databases">
        <title>Draft genome sequence of Desulfovibrio sp. strain HN2T.</title>
        <authorList>
            <person name="Ueno A."/>
            <person name="Tamazawa S."/>
            <person name="Tamamura S."/>
            <person name="Murakami T."/>
            <person name="Kiyama T."/>
            <person name="Inomata H."/>
            <person name="Amano Y."/>
            <person name="Miyakawa K."/>
            <person name="Tamaki H."/>
            <person name="Naganuma T."/>
            <person name="Kaneko K."/>
        </authorList>
    </citation>
    <scope>NUCLEOTIDE SEQUENCE [LARGE SCALE GENOMIC DNA]</scope>
    <source>
        <strain evidence="4 5">HN2</strain>
    </source>
</reference>
<proteinExistence type="predicted"/>
<dbReference type="Proteomes" id="UP000503840">
    <property type="component" value="Unassembled WGS sequence"/>
</dbReference>
<feature type="domain" description="Thiamine pyrophosphate enzyme TPP-binding" evidence="3">
    <location>
        <begin position="56"/>
        <end position="201"/>
    </location>
</feature>
<dbReference type="InterPro" id="IPR051457">
    <property type="entry name" value="2-oxoacid:Fd_oxidoreductase"/>
</dbReference>
<dbReference type="RefSeq" id="WP_174405298.1">
    <property type="nucleotide sequence ID" value="NZ_BLVO01000013.1"/>
</dbReference>
<dbReference type="AlphaFoldDB" id="A0A7J0BIY3"/>
<dbReference type="InterPro" id="IPR029061">
    <property type="entry name" value="THDP-binding"/>
</dbReference>
<feature type="compositionally biased region" description="Basic and acidic residues" evidence="2">
    <location>
        <begin position="271"/>
        <end position="285"/>
    </location>
</feature>
<accession>A0A7J0BIY3</accession>
<dbReference type="GO" id="GO:0045333">
    <property type="term" value="P:cellular respiration"/>
    <property type="evidence" value="ECO:0007669"/>
    <property type="project" value="UniProtKB-ARBA"/>
</dbReference>
<dbReference type="EMBL" id="BLVO01000013">
    <property type="protein sequence ID" value="GFM33656.1"/>
    <property type="molecule type" value="Genomic_DNA"/>
</dbReference>
<sequence length="304" mass="33209">MAEVTQLIHDYLRHNKKFPHVFCPGCGHGIILGSLIRSVHALQLPKDDVVIVAGIGCSGRMAVYVDFNTVHTTHGRALTFATGIKMANPKLKVICVMGDGDALSIGGNHLIHAARRNIGVTALILNNYIYGMTGGQCSPATPFGDNSMTTPHGSLEQPFDTVDLVTAAGANYVARGTSFHARMLDGLIMDAIMHPGFSVVEALSPCPTQYGRKNKFKGTVSMYEWLKKNTVKLENRKEDDTRIPIGVFRNDNRPGLEERYASLKQRIMHKGQPEPKEQVSPKAEAEPIVEGVAEKPVDAPKEQK</sequence>
<evidence type="ECO:0000256" key="2">
    <source>
        <dbReference type="SAM" id="MobiDB-lite"/>
    </source>
</evidence>
<dbReference type="Gene3D" id="3.40.50.970">
    <property type="match status" value="1"/>
</dbReference>
<dbReference type="CDD" id="cd03375">
    <property type="entry name" value="TPP_OGFOR"/>
    <property type="match status" value="1"/>
</dbReference>
<dbReference type="GO" id="GO:0030976">
    <property type="term" value="F:thiamine pyrophosphate binding"/>
    <property type="evidence" value="ECO:0007669"/>
    <property type="project" value="InterPro"/>
</dbReference>
<feature type="region of interest" description="Disordered" evidence="2">
    <location>
        <begin position="267"/>
        <end position="304"/>
    </location>
</feature>
<evidence type="ECO:0000313" key="4">
    <source>
        <dbReference type="EMBL" id="GFM33656.1"/>
    </source>
</evidence>
<dbReference type="Pfam" id="PF02775">
    <property type="entry name" value="TPP_enzyme_C"/>
    <property type="match status" value="1"/>
</dbReference>
<dbReference type="GO" id="GO:0044281">
    <property type="term" value="P:small molecule metabolic process"/>
    <property type="evidence" value="ECO:0007669"/>
    <property type="project" value="UniProtKB-ARBA"/>
</dbReference>
<keyword evidence="5" id="KW-1185">Reference proteome</keyword>
<keyword evidence="1" id="KW-0560">Oxidoreductase</keyword>
<evidence type="ECO:0000313" key="5">
    <source>
        <dbReference type="Proteomes" id="UP000503840"/>
    </source>
</evidence>